<dbReference type="EMBL" id="CAKOGP040001202">
    <property type="protein sequence ID" value="CAJ1944098.1"/>
    <property type="molecule type" value="Genomic_DNA"/>
</dbReference>
<gene>
    <name evidence="1" type="ORF">CYCCA115_LOCUS8731</name>
</gene>
<reference evidence="1" key="1">
    <citation type="submission" date="2023-08" db="EMBL/GenBank/DDBJ databases">
        <authorList>
            <person name="Audoor S."/>
            <person name="Bilcke G."/>
        </authorList>
    </citation>
    <scope>NUCLEOTIDE SEQUENCE</scope>
</reference>
<evidence type="ECO:0000313" key="2">
    <source>
        <dbReference type="Proteomes" id="UP001295423"/>
    </source>
</evidence>
<accession>A0AAD2CSF5</accession>
<protein>
    <submittedName>
        <fullName evidence="1">Uncharacterized protein</fullName>
    </submittedName>
</protein>
<comment type="caution">
    <text evidence="1">The sequence shown here is derived from an EMBL/GenBank/DDBJ whole genome shotgun (WGS) entry which is preliminary data.</text>
</comment>
<dbReference type="Proteomes" id="UP001295423">
    <property type="component" value="Unassembled WGS sequence"/>
</dbReference>
<proteinExistence type="predicted"/>
<name>A0AAD2CSF5_9STRA</name>
<sequence length="90" mass="10811">MRDKLSNETDWLDLQEDRVKLLKRLKTFMAVTNETKWQHFGFMESLKRFTNCTQKQNESVNEYRRRFEAQADQVFKILGTEVLDAYAAKM</sequence>
<dbReference type="AlphaFoldDB" id="A0AAD2CSF5"/>
<keyword evidence="2" id="KW-1185">Reference proteome</keyword>
<organism evidence="1 2">
    <name type="scientific">Cylindrotheca closterium</name>
    <dbReference type="NCBI Taxonomy" id="2856"/>
    <lineage>
        <taxon>Eukaryota</taxon>
        <taxon>Sar</taxon>
        <taxon>Stramenopiles</taxon>
        <taxon>Ochrophyta</taxon>
        <taxon>Bacillariophyta</taxon>
        <taxon>Bacillariophyceae</taxon>
        <taxon>Bacillariophycidae</taxon>
        <taxon>Bacillariales</taxon>
        <taxon>Bacillariaceae</taxon>
        <taxon>Cylindrotheca</taxon>
    </lineage>
</organism>
<evidence type="ECO:0000313" key="1">
    <source>
        <dbReference type="EMBL" id="CAJ1944098.1"/>
    </source>
</evidence>